<name>E1PK61_MAGIU</name>
<evidence type="ECO:0000313" key="3">
    <source>
        <dbReference type="Proteomes" id="UP000008234"/>
    </source>
</evidence>
<evidence type="ECO:0000259" key="1">
    <source>
        <dbReference type="Pfam" id="PF12323"/>
    </source>
</evidence>
<dbReference type="AlphaFoldDB" id="E1PK61"/>
<dbReference type="InterPro" id="IPR021027">
    <property type="entry name" value="Transposase_put_HTH"/>
</dbReference>
<keyword evidence="3" id="KW-1185">Reference proteome</keyword>
<dbReference type="Proteomes" id="UP000008234">
    <property type="component" value="Chromosome"/>
</dbReference>
<dbReference type="STRING" id="699246.HMPREF0868_1343"/>
<feature type="domain" description="Transposase putative helix-turn-helix" evidence="1">
    <location>
        <begin position="1"/>
        <end position="42"/>
    </location>
</feature>
<dbReference type="eggNOG" id="COG0675">
    <property type="taxonomic scope" value="Bacteria"/>
</dbReference>
<reference evidence="3" key="1">
    <citation type="submission" date="2009-12" db="EMBL/GenBank/DDBJ databases">
        <title>Sequence of Clostridiales genomosp. BVAB3 str. UPII9-5.</title>
        <authorList>
            <person name="Madupu R."/>
            <person name="Durkin A.S."/>
            <person name="Torralba M."/>
            <person name="Methe B."/>
            <person name="Sutton G.G."/>
            <person name="Strausberg R.L."/>
            <person name="Nelson K.E."/>
        </authorList>
    </citation>
    <scope>NUCLEOTIDE SEQUENCE [LARGE SCALE GENOMIC DNA]</scope>
    <source>
        <strain evidence="3">UPII9-5</strain>
    </source>
</reference>
<organism evidence="2 3">
    <name type="scientific">Mageeibacillus indolicus (strain UPII9-5)</name>
    <name type="common">Clostridiales genomosp. BVAB3 (strain UPII9-5)</name>
    <dbReference type="NCBI Taxonomy" id="699246"/>
    <lineage>
        <taxon>Bacteria</taxon>
        <taxon>Bacillati</taxon>
        <taxon>Bacillota</taxon>
        <taxon>Clostridia</taxon>
        <taxon>Eubacteriales</taxon>
        <taxon>Oscillospiraceae</taxon>
        <taxon>Mageeibacillus</taxon>
    </lineage>
</organism>
<proteinExistence type="predicted"/>
<sequence>MLKSFKTEINPTVEQKIKINKTIGTCRYVYNFYLDHNKDLYDTVKGL</sequence>
<dbReference type="KEGG" id="clo:HMPREF0868_1343"/>
<gene>
    <name evidence="2" type="ordered locus">HMPREF0868_1343</name>
</gene>
<evidence type="ECO:0000313" key="2">
    <source>
        <dbReference type="EMBL" id="ADN43916.1"/>
    </source>
</evidence>
<protein>
    <recommendedName>
        <fullName evidence="1">Transposase putative helix-turn-helix domain-containing protein</fullName>
    </recommendedName>
</protein>
<accession>E1PK61</accession>
<dbReference type="HOGENOM" id="CLU_032903_4_7_9"/>
<dbReference type="Pfam" id="PF12323">
    <property type="entry name" value="HTH_OrfB_IS605"/>
    <property type="match status" value="1"/>
</dbReference>
<dbReference type="EMBL" id="CP001850">
    <property type="protein sequence ID" value="ADN43916.1"/>
    <property type="molecule type" value="Genomic_DNA"/>
</dbReference>